<evidence type="ECO:0000313" key="13">
    <source>
        <dbReference type="Ensembl" id="ENSCHIP00000012114.1"/>
    </source>
</evidence>
<dbReference type="InterPro" id="IPR000725">
    <property type="entry name" value="Olfact_rcpt"/>
</dbReference>
<comment type="function">
    <text evidence="1">Putative odorant or sperm cell receptor.</text>
</comment>
<evidence type="ECO:0000256" key="10">
    <source>
        <dbReference type="RuleBase" id="RU000688"/>
    </source>
</evidence>
<evidence type="ECO:0000259" key="12">
    <source>
        <dbReference type="PROSITE" id="PS50262"/>
    </source>
</evidence>
<dbReference type="Ensembl" id="ENSCHIT00000019904.1">
    <property type="protein sequence ID" value="ENSCHIP00000012114.1"/>
    <property type="gene ID" value="ENSCHIG00000014019.1"/>
</dbReference>
<keyword evidence="9 10" id="KW-0807">Transducer</keyword>
<dbReference type="PROSITE" id="PS00237">
    <property type="entry name" value="G_PROTEIN_RECEP_F1_1"/>
    <property type="match status" value="1"/>
</dbReference>
<keyword evidence="7 11" id="KW-0472">Membrane</keyword>
<feature type="transmembrane region" description="Helical" evidence="11">
    <location>
        <begin position="60"/>
        <end position="79"/>
    </location>
</feature>
<dbReference type="GO" id="GO:0004984">
    <property type="term" value="F:olfactory receptor activity"/>
    <property type="evidence" value="ECO:0007669"/>
    <property type="project" value="InterPro"/>
</dbReference>
<dbReference type="STRING" id="9925.ENSCHIP00000012114"/>
<keyword evidence="3 11" id="KW-1003">Cell membrane</keyword>
<evidence type="ECO:0000256" key="7">
    <source>
        <dbReference type="ARBA" id="ARBA00023136"/>
    </source>
</evidence>
<feature type="transmembrane region" description="Helical" evidence="11">
    <location>
        <begin position="218"/>
        <end position="240"/>
    </location>
</feature>
<dbReference type="Gene3D" id="1.20.1070.10">
    <property type="entry name" value="Rhodopsin 7-helix transmembrane proteins"/>
    <property type="match status" value="1"/>
</dbReference>
<dbReference type="PRINTS" id="PR00245">
    <property type="entry name" value="OLFACTORYR"/>
</dbReference>
<evidence type="ECO:0000256" key="6">
    <source>
        <dbReference type="ARBA" id="ARBA00023040"/>
    </source>
</evidence>
<dbReference type="GeneTree" id="ENSGT00940000160386"/>
<sequence length="293" mass="32608">MHGGNQSGVSEFFLLGISENPEQQRVLFWMFLLMYLVTVVGNVLIILAIGSDSLLHTPMYFFLASLFFTNLFFITNTILNMLVNLQSQNKLYFLVSMVTLDNLILAMMAYDRCVAICRPLRYITAMSPWLCILLLTLCWALSVLCGLIHTLLMTSSVGPGRSATSSACCSNIHISHTVLIVTDCLIFFTPLGFMITSYIHIVRAILQIPSVSGKHKAFSTHASHLAVVSLFYGTLGMVYLQPFKTSSMKDSVAPVMYAVVTPMMNTFIYSLRMKAMHGALGRLLLGKAFQRLT</sequence>
<feature type="transmembrane region" description="Helical" evidence="11">
    <location>
        <begin position="26"/>
        <end position="48"/>
    </location>
</feature>
<evidence type="ECO:0000256" key="2">
    <source>
        <dbReference type="ARBA" id="ARBA00004651"/>
    </source>
</evidence>
<evidence type="ECO:0000256" key="9">
    <source>
        <dbReference type="ARBA" id="ARBA00023224"/>
    </source>
</evidence>
<dbReference type="AlphaFoldDB" id="A0A452EJ34"/>
<accession>A0A452EJ34</accession>
<dbReference type="Proteomes" id="UP000291000">
    <property type="component" value="Chromosome 19"/>
</dbReference>
<evidence type="ECO:0000256" key="1">
    <source>
        <dbReference type="ARBA" id="ARBA00003929"/>
    </source>
</evidence>
<keyword evidence="6 10" id="KW-0297">G-protein coupled receptor</keyword>
<reference evidence="13" key="2">
    <citation type="submission" date="2025-08" db="UniProtKB">
        <authorList>
            <consortium name="Ensembl"/>
        </authorList>
    </citation>
    <scope>IDENTIFICATION</scope>
</reference>
<comment type="subcellular location">
    <subcellularLocation>
        <location evidence="2 11">Cell membrane</location>
        <topology evidence="2 11">Multi-pass membrane protein</topology>
    </subcellularLocation>
</comment>
<reference evidence="13" key="3">
    <citation type="submission" date="2025-09" db="UniProtKB">
        <authorList>
            <consortium name="Ensembl"/>
        </authorList>
    </citation>
    <scope>IDENTIFICATION</scope>
</reference>
<proteinExistence type="inferred from homology"/>
<dbReference type="EMBL" id="LWLT01000022">
    <property type="status" value="NOT_ANNOTATED_CDS"/>
    <property type="molecule type" value="Genomic_DNA"/>
</dbReference>
<dbReference type="PANTHER" id="PTHR48001">
    <property type="entry name" value="OLFACTORY RECEPTOR"/>
    <property type="match status" value="1"/>
</dbReference>
<dbReference type="SUPFAM" id="SSF81321">
    <property type="entry name" value="Family A G protein-coupled receptor-like"/>
    <property type="match status" value="1"/>
</dbReference>
<reference evidence="13 14" key="1">
    <citation type="submission" date="2016-04" db="EMBL/GenBank/DDBJ databases">
        <title>Polished mammalian reference genomes with single-molecule sequencing and chromosome conformation capture applied to the Capra hircus genome.</title>
        <authorList>
            <person name="Bickhart D.M."/>
            <person name="Koren S."/>
            <person name="Rosen B."/>
            <person name="Hastie A."/>
            <person name="Liachko I."/>
            <person name="Sullivan S.T."/>
            <person name="Burton J."/>
            <person name="Sayre B.L."/>
            <person name="Huson H.J."/>
            <person name="Lee J."/>
            <person name="Lam E."/>
            <person name="Kelley C.M."/>
            <person name="Hutchison J.L."/>
            <person name="Zhou Y."/>
            <person name="Sun J."/>
            <person name="Crisa A."/>
            <person name="Schwartz J.C."/>
            <person name="Hammond J.A."/>
            <person name="Schroeder S.G."/>
            <person name="Liu G.E."/>
            <person name="Dunham M."/>
            <person name="Shendure J."/>
            <person name="Sonstegard T.S."/>
            <person name="Phillippy A.M."/>
            <person name="Van Tassell C.P."/>
            <person name="Smith T.P."/>
        </authorList>
    </citation>
    <scope>NUCLEOTIDE SEQUENCE [LARGE SCALE GENOMIC DNA]</scope>
</reference>
<evidence type="ECO:0000256" key="4">
    <source>
        <dbReference type="ARBA" id="ARBA00022692"/>
    </source>
</evidence>
<dbReference type="FunFam" id="1.20.1070.10:FF:000015">
    <property type="entry name" value="Olfactory receptor"/>
    <property type="match status" value="1"/>
</dbReference>
<keyword evidence="11" id="KW-0716">Sensory transduction</keyword>
<protein>
    <recommendedName>
        <fullName evidence="11">Olfactory receptor</fullName>
    </recommendedName>
</protein>
<comment type="similarity">
    <text evidence="10">Belongs to the G-protein coupled receptor 1 family.</text>
</comment>
<feature type="transmembrane region" description="Helical" evidence="11">
    <location>
        <begin position="252"/>
        <end position="271"/>
    </location>
</feature>
<dbReference type="GO" id="GO:0005886">
    <property type="term" value="C:plasma membrane"/>
    <property type="evidence" value="ECO:0007669"/>
    <property type="project" value="UniProtKB-SubCell"/>
</dbReference>
<keyword evidence="5 11" id="KW-1133">Transmembrane helix</keyword>
<evidence type="ECO:0000256" key="8">
    <source>
        <dbReference type="ARBA" id="ARBA00023170"/>
    </source>
</evidence>
<evidence type="ECO:0000313" key="14">
    <source>
        <dbReference type="Proteomes" id="UP000291000"/>
    </source>
</evidence>
<dbReference type="PROSITE" id="PS50262">
    <property type="entry name" value="G_PROTEIN_RECEP_F1_2"/>
    <property type="match status" value="1"/>
</dbReference>
<feature type="transmembrane region" description="Helical" evidence="11">
    <location>
        <begin position="185"/>
        <end position="206"/>
    </location>
</feature>
<evidence type="ECO:0000256" key="5">
    <source>
        <dbReference type="ARBA" id="ARBA00022989"/>
    </source>
</evidence>
<feature type="transmembrane region" description="Helical" evidence="11">
    <location>
        <begin position="130"/>
        <end position="152"/>
    </location>
</feature>
<keyword evidence="8 10" id="KW-0675">Receptor</keyword>
<dbReference type="Pfam" id="PF00001">
    <property type="entry name" value="7tm_1"/>
    <property type="match status" value="1"/>
</dbReference>
<keyword evidence="4 10" id="KW-0812">Transmembrane</keyword>
<name>A0A452EJ34_CAPHI</name>
<dbReference type="InterPro" id="IPR000276">
    <property type="entry name" value="GPCR_Rhodpsn"/>
</dbReference>
<dbReference type="GO" id="GO:0004930">
    <property type="term" value="F:G protein-coupled receptor activity"/>
    <property type="evidence" value="ECO:0007669"/>
    <property type="project" value="UniProtKB-KW"/>
</dbReference>
<dbReference type="PRINTS" id="PR00237">
    <property type="entry name" value="GPCRRHODOPSN"/>
</dbReference>
<dbReference type="OMA" id="IHISHTV"/>
<keyword evidence="11" id="KW-0552">Olfaction</keyword>
<evidence type="ECO:0000256" key="3">
    <source>
        <dbReference type="ARBA" id="ARBA00022475"/>
    </source>
</evidence>
<dbReference type="InterPro" id="IPR017452">
    <property type="entry name" value="GPCR_Rhodpsn_7TM"/>
</dbReference>
<feature type="domain" description="G-protein coupled receptors family 1 profile" evidence="12">
    <location>
        <begin position="41"/>
        <end position="269"/>
    </location>
</feature>
<evidence type="ECO:0000256" key="11">
    <source>
        <dbReference type="RuleBase" id="RU363047"/>
    </source>
</evidence>
<keyword evidence="14" id="KW-1185">Reference proteome</keyword>
<organism evidence="13 14">
    <name type="scientific">Capra hircus</name>
    <name type="common">Goat</name>
    <dbReference type="NCBI Taxonomy" id="9925"/>
    <lineage>
        <taxon>Eukaryota</taxon>
        <taxon>Metazoa</taxon>
        <taxon>Chordata</taxon>
        <taxon>Craniata</taxon>
        <taxon>Vertebrata</taxon>
        <taxon>Euteleostomi</taxon>
        <taxon>Mammalia</taxon>
        <taxon>Eutheria</taxon>
        <taxon>Laurasiatheria</taxon>
        <taxon>Artiodactyla</taxon>
        <taxon>Ruminantia</taxon>
        <taxon>Pecora</taxon>
        <taxon>Bovidae</taxon>
        <taxon>Caprinae</taxon>
        <taxon>Capra</taxon>
    </lineage>
</organism>
<feature type="transmembrane region" description="Helical" evidence="11">
    <location>
        <begin position="91"/>
        <end position="110"/>
    </location>
</feature>